<name>A0AAV5IF71_9ROSI</name>
<evidence type="ECO:0000313" key="2">
    <source>
        <dbReference type="EMBL" id="GKV00576.1"/>
    </source>
</evidence>
<dbReference type="Proteomes" id="UP001054252">
    <property type="component" value="Unassembled WGS sequence"/>
</dbReference>
<protein>
    <submittedName>
        <fullName evidence="2">Uncharacterized protein</fullName>
    </submittedName>
</protein>
<dbReference type="EMBL" id="BPVZ01000015">
    <property type="protein sequence ID" value="GKV00576.1"/>
    <property type="molecule type" value="Genomic_DNA"/>
</dbReference>
<accession>A0AAV5IF71</accession>
<organism evidence="2 3">
    <name type="scientific">Rubroshorea leprosula</name>
    <dbReference type="NCBI Taxonomy" id="152421"/>
    <lineage>
        <taxon>Eukaryota</taxon>
        <taxon>Viridiplantae</taxon>
        <taxon>Streptophyta</taxon>
        <taxon>Embryophyta</taxon>
        <taxon>Tracheophyta</taxon>
        <taxon>Spermatophyta</taxon>
        <taxon>Magnoliopsida</taxon>
        <taxon>eudicotyledons</taxon>
        <taxon>Gunneridae</taxon>
        <taxon>Pentapetalae</taxon>
        <taxon>rosids</taxon>
        <taxon>malvids</taxon>
        <taxon>Malvales</taxon>
        <taxon>Dipterocarpaceae</taxon>
        <taxon>Rubroshorea</taxon>
    </lineage>
</organism>
<dbReference type="PANTHER" id="PTHR31268">
    <property type="match status" value="1"/>
</dbReference>
<dbReference type="Pfam" id="PF05691">
    <property type="entry name" value="Raffinose_syn"/>
    <property type="match status" value="1"/>
</dbReference>
<keyword evidence="1" id="KW-0119">Carbohydrate metabolism</keyword>
<evidence type="ECO:0000313" key="3">
    <source>
        <dbReference type="Proteomes" id="UP001054252"/>
    </source>
</evidence>
<evidence type="ECO:0000256" key="1">
    <source>
        <dbReference type="ARBA" id="ARBA00023277"/>
    </source>
</evidence>
<sequence>MTITTTTCVQNGCLMVRGKVVLTGVPNNVVVSPGSSASAFLGATSTLASSRHVFTLGVLEGFRLLCLFRAKIWWMIPHYGKSGGEIPMETQMLLLEAREESIVDDDISSDPSSSENTFYILFLPVLDGEFRTSLQGTPANELQFCVESGDANVQTLQTLEPVFINSGDNPFELIKESIKILAEHKGTFSHIESKKIPAHLEGLGGVLGMLFTLKLIQKASKRVFKVSLMEVVHQSF</sequence>
<reference evidence="2 3" key="1">
    <citation type="journal article" date="2021" name="Commun. Biol.">
        <title>The genome of Shorea leprosula (Dipterocarpaceae) highlights the ecological relevance of drought in aseasonal tropical rainforests.</title>
        <authorList>
            <person name="Ng K.K.S."/>
            <person name="Kobayashi M.J."/>
            <person name="Fawcett J.A."/>
            <person name="Hatakeyama M."/>
            <person name="Paape T."/>
            <person name="Ng C.H."/>
            <person name="Ang C.C."/>
            <person name="Tnah L.H."/>
            <person name="Lee C.T."/>
            <person name="Nishiyama T."/>
            <person name="Sese J."/>
            <person name="O'Brien M.J."/>
            <person name="Copetti D."/>
            <person name="Mohd Noor M.I."/>
            <person name="Ong R.C."/>
            <person name="Putra M."/>
            <person name="Sireger I.Z."/>
            <person name="Indrioko S."/>
            <person name="Kosugi Y."/>
            <person name="Izuno A."/>
            <person name="Isagi Y."/>
            <person name="Lee S.L."/>
            <person name="Shimizu K.K."/>
        </authorList>
    </citation>
    <scope>NUCLEOTIDE SEQUENCE [LARGE SCALE GENOMIC DNA]</scope>
    <source>
        <strain evidence="2">214</strain>
    </source>
</reference>
<proteinExistence type="predicted"/>
<dbReference type="InterPro" id="IPR008811">
    <property type="entry name" value="Glycosyl_hydrolases_36"/>
</dbReference>
<comment type="caution">
    <text evidence="2">The sequence shown here is derived from an EMBL/GenBank/DDBJ whole genome shotgun (WGS) entry which is preliminary data.</text>
</comment>
<dbReference type="PANTHER" id="PTHR31268:SF10">
    <property type="entry name" value="GALACTINOL--SUCROSE GALACTOSYLTRANSFERASE"/>
    <property type="match status" value="1"/>
</dbReference>
<dbReference type="AlphaFoldDB" id="A0AAV5IF71"/>
<gene>
    <name evidence="2" type="ORF">SLEP1_g13245</name>
</gene>
<keyword evidence="3" id="KW-1185">Reference proteome</keyword>